<protein>
    <recommendedName>
        <fullName evidence="4">Pectate lyase C</fullName>
    </recommendedName>
</protein>
<name>A0A1Q2ME32_9BACT</name>
<proteinExistence type="predicted"/>
<evidence type="ECO:0000313" key="3">
    <source>
        <dbReference type="Proteomes" id="UP000188181"/>
    </source>
</evidence>
<evidence type="ECO:0008006" key="4">
    <source>
        <dbReference type="Google" id="ProtNLM"/>
    </source>
</evidence>
<keyword evidence="1" id="KW-0732">Signal</keyword>
<dbReference type="KEGG" id="pbas:SMSP2_00919"/>
<sequence length="558" mass="58798" precursor="true">MKKIAFLICMIGAALASSMAGTVVDSNIAASEHWTKEGSPYHLVGVVYVEPGATLTIDAGVVVATFVKDDGSLAITRGAKFYVNGTQDEPVIFTSAEDVATWKGSVVTNNGPNGTVDSITTLGDPKTGTWRPVCNEWGSIAIMGQALISGSHYKGAQQSYQDGYSAPVVENSKFPDGLTKKQMEGLDADAPGDPKVLYGGDDDNDDSGSISYLSLRYGGKQGSDINKELNGLSLGGVGRGTTIDHVEIMNNVDDGIEIWGGTVELEYVNIWNIGDDSFDIDEGWRGKARYGLIVQGYSNDESQGSGIGDNCIEHDGAEDSDAQPVTTGVISNFTCIGQPAAGDGGTAWRDNCRMQYDSCVWMNIGEELVRFDGDDGDGAQGYGYNGTLTWEQTWATSASQTSSVNAISPVPAPGSFNHPDVLYTAQDPAGKLAQIKNSVFFANAVDEDDQADAVGVYDPANNNVTAAVPPIKNIVRGAPVVAGGKTMLPVEYIDPCASGDAAAKGAGAFKANENWIVGWTAADAFGFVDSSSVKRTDVNRDGEVDLLDLADMSADWLM</sequence>
<dbReference type="PANTHER" id="PTHR41339">
    <property type="entry name" value="LIPL48"/>
    <property type="match status" value="1"/>
</dbReference>
<dbReference type="PANTHER" id="PTHR41339:SF1">
    <property type="entry name" value="SECRETED PROTEIN"/>
    <property type="match status" value="1"/>
</dbReference>
<accession>A0A1Q2ME32</accession>
<evidence type="ECO:0000256" key="1">
    <source>
        <dbReference type="SAM" id="SignalP"/>
    </source>
</evidence>
<dbReference type="EMBL" id="CP019646">
    <property type="protein sequence ID" value="AQQ70567.1"/>
    <property type="molecule type" value="Genomic_DNA"/>
</dbReference>
<dbReference type="AlphaFoldDB" id="A0A1Q2ME32"/>
<dbReference type="RefSeq" id="WP_146682823.1">
    <property type="nucleotide sequence ID" value="NZ_CP019646.1"/>
</dbReference>
<reference evidence="3" key="1">
    <citation type="submission" date="2017-02" db="EMBL/GenBank/DDBJ databases">
        <title>Comparative genomics and description of representatives of a novel lineage of planctomycetes thriving in anoxic sediments.</title>
        <authorList>
            <person name="Spring S."/>
            <person name="Bunk B."/>
            <person name="Sproer C."/>
        </authorList>
    </citation>
    <scope>NUCLEOTIDE SEQUENCE [LARGE SCALE GENOMIC DNA]</scope>
    <source>
        <strain evidence="3">SM-Chi-D1</strain>
    </source>
</reference>
<gene>
    <name evidence="2" type="ORF">SMSP2_00919</name>
</gene>
<dbReference type="Proteomes" id="UP000188181">
    <property type="component" value="Chromosome"/>
</dbReference>
<evidence type="ECO:0000313" key="2">
    <source>
        <dbReference type="EMBL" id="AQQ70567.1"/>
    </source>
</evidence>
<dbReference type="OrthoDB" id="237393at2"/>
<dbReference type="STRING" id="1851148.SMSP2_00919"/>
<organism evidence="2 3">
    <name type="scientific">Limihaloglobus sulfuriphilus</name>
    <dbReference type="NCBI Taxonomy" id="1851148"/>
    <lineage>
        <taxon>Bacteria</taxon>
        <taxon>Pseudomonadati</taxon>
        <taxon>Planctomycetota</taxon>
        <taxon>Phycisphaerae</taxon>
        <taxon>Sedimentisphaerales</taxon>
        <taxon>Sedimentisphaeraceae</taxon>
        <taxon>Limihaloglobus</taxon>
    </lineage>
</organism>
<keyword evidence="3" id="KW-1185">Reference proteome</keyword>
<feature type="chain" id="PRO_5012523940" description="Pectate lyase C" evidence="1">
    <location>
        <begin position="21"/>
        <end position="558"/>
    </location>
</feature>
<feature type="signal peptide" evidence="1">
    <location>
        <begin position="1"/>
        <end position="20"/>
    </location>
</feature>